<dbReference type="OrthoDB" id="4497351at2759"/>
<protein>
    <submittedName>
        <fullName evidence="1">Uncharacterized protein</fullName>
    </submittedName>
</protein>
<dbReference type="EMBL" id="ML735309">
    <property type="protein sequence ID" value="KAE8386579.1"/>
    <property type="molecule type" value="Genomic_DNA"/>
</dbReference>
<dbReference type="AlphaFoldDB" id="A0A5N7BXU3"/>
<name>A0A5N7BXU3_PETAA</name>
<gene>
    <name evidence="1" type="ORF">BDV23DRAFT_140930</name>
    <name evidence="2" type="ORF">ETB97_006599</name>
</gene>
<reference evidence="2 3" key="1">
    <citation type="submission" date="2019-04" db="EMBL/GenBank/DDBJ databases">
        <title>Aspergillus burnettii sp. nov., novel species from soil in southeast Queensland.</title>
        <authorList>
            <person name="Gilchrist C.L.M."/>
            <person name="Pitt J.I."/>
            <person name="Lange L."/>
            <person name="Lacey H.J."/>
            <person name="Vuong D."/>
            <person name="Midgley D.J."/>
            <person name="Greenfield P."/>
            <person name="Bradbury M."/>
            <person name="Lacey E."/>
            <person name="Busk P.K."/>
            <person name="Pilgaard B."/>
            <person name="Chooi Y.H."/>
            <person name="Piggott A.M."/>
        </authorList>
    </citation>
    <scope>NUCLEOTIDE SEQUENCE [LARGE SCALE GENOMIC DNA]</scope>
    <source>
        <strain evidence="2 3">FRR 5400</strain>
    </source>
</reference>
<dbReference type="Proteomes" id="UP000541154">
    <property type="component" value="Unassembled WGS sequence"/>
</dbReference>
<keyword evidence="3" id="KW-1185">Reference proteome</keyword>
<evidence type="ECO:0000313" key="1">
    <source>
        <dbReference type="EMBL" id="KAE8386579.1"/>
    </source>
</evidence>
<proteinExistence type="predicted"/>
<evidence type="ECO:0000313" key="2">
    <source>
        <dbReference type="EMBL" id="KAF5864754.1"/>
    </source>
</evidence>
<accession>A0A8H6ADH1</accession>
<organism evidence="1">
    <name type="scientific">Petromyces alliaceus</name>
    <name type="common">Aspergillus alliaceus</name>
    <dbReference type="NCBI Taxonomy" id="209559"/>
    <lineage>
        <taxon>Eukaryota</taxon>
        <taxon>Fungi</taxon>
        <taxon>Dikarya</taxon>
        <taxon>Ascomycota</taxon>
        <taxon>Pezizomycotina</taxon>
        <taxon>Eurotiomycetes</taxon>
        <taxon>Eurotiomycetidae</taxon>
        <taxon>Eurotiales</taxon>
        <taxon>Aspergillaceae</taxon>
        <taxon>Aspergillus</taxon>
        <taxon>Aspergillus subgen. Circumdati</taxon>
    </lineage>
</organism>
<evidence type="ECO:0000313" key="3">
    <source>
        <dbReference type="Proteomes" id="UP000541154"/>
    </source>
</evidence>
<sequence>MGFFLGMLRGKFRKGKGIAKEVKDEPTPERPKPNTAVVHGGSGLLSQCGCDYMAVEARNLVYNAPNCSSIETKEFDLEYLTQIIDLLEKLSFCEICSDAADYRVFLHPLCNCILEQGRLFYRSLVQTYVDMDTQSVVPSGDGITTDEERANVLSRKAYLQMKRLYGSVCRLIETLKTKPVFDEDAWWLVSSGAYRLALRTSSLYDSRKIEK</sequence>
<accession>A0A5N7BXU3</accession>
<dbReference type="Proteomes" id="UP000326877">
    <property type="component" value="Unassembled WGS sequence"/>
</dbReference>
<reference evidence="1" key="2">
    <citation type="submission" date="2019-04" db="EMBL/GenBank/DDBJ databases">
        <title>Friends and foes A comparative genomics studyof 23 Aspergillus species from section Flavi.</title>
        <authorList>
            <consortium name="DOE Joint Genome Institute"/>
            <person name="Kjaerbolling I."/>
            <person name="Vesth T."/>
            <person name="Frisvad J.C."/>
            <person name="Nybo J.L."/>
            <person name="Theobald S."/>
            <person name="Kildgaard S."/>
            <person name="Isbrandt T."/>
            <person name="Kuo A."/>
            <person name="Sato A."/>
            <person name="Lyhne E.K."/>
            <person name="Kogle M.E."/>
            <person name="Wiebenga A."/>
            <person name="Kun R.S."/>
            <person name="Lubbers R.J."/>
            <person name="Makela M.R."/>
            <person name="Barry K."/>
            <person name="Chovatia M."/>
            <person name="Clum A."/>
            <person name="Daum C."/>
            <person name="Haridas S."/>
            <person name="He G."/>
            <person name="LaButti K."/>
            <person name="Lipzen A."/>
            <person name="Mondo S."/>
            <person name="Riley R."/>
            <person name="Salamov A."/>
            <person name="Simmons B.A."/>
            <person name="Magnuson J.K."/>
            <person name="Henrissat B."/>
            <person name="Mortensen U.H."/>
            <person name="Larsen T.O."/>
            <person name="Devries R.P."/>
            <person name="Grigoriev I.V."/>
            <person name="Machida M."/>
            <person name="Baker S.E."/>
            <person name="Andersen M.R."/>
        </authorList>
    </citation>
    <scope>NUCLEOTIDE SEQUENCE [LARGE SCALE GENOMIC DNA]</scope>
    <source>
        <strain evidence="1">IBT 14317</strain>
    </source>
</reference>
<dbReference type="EMBL" id="SPNV01000029">
    <property type="protein sequence ID" value="KAF5864754.1"/>
    <property type="molecule type" value="Genomic_DNA"/>
</dbReference>